<evidence type="ECO:0000256" key="1">
    <source>
        <dbReference type="SAM" id="Phobius"/>
    </source>
</evidence>
<keyword evidence="1" id="KW-0812">Transmembrane</keyword>
<dbReference type="Proteomes" id="UP000004750">
    <property type="component" value="Unassembled WGS sequence"/>
</dbReference>
<dbReference type="HOGENOM" id="CLU_100592_0_0_6"/>
<dbReference type="STRING" id="797473.HMPREF9080_01799"/>
<evidence type="ECO:0000313" key="3">
    <source>
        <dbReference type="Proteomes" id="UP000004750"/>
    </source>
</evidence>
<gene>
    <name evidence="2" type="ORF">HMPREF9080_01799</name>
</gene>
<dbReference type="NCBIfam" id="TIGR03746">
    <property type="entry name" value="conj_TIGR03746"/>
    <property type="match status" value="1"/>
</dbReference>
<evidence type="ECO:0000313" key="2">
    <source>
        <dbReference type="EMBL" id="EHM53335.1"/>
    </source>
</evidence>
<name>G9ZG95_9GAMM</name>
<protein>
    <submittedName>
        <fullName evidence="2">Integrating conjugative element protein, PFL_4703 family</fullName>
    </submittedName>
</protein>
<feature type="transmembrane region" description="Helical" evidence="1">
    <location>
        <begin position="20"/>
        <end position="38"/>
    </location>
</feature>
<dbReference type="RefSeq" id="WP_006985799.1">
    <property type="nucleotide sequence ID" value="NZ_JH417935.1"/>
</dbReference>
<comment type="caution">
    <text evidence="2">The sequence shown here is derived from an EMBL/GenBank/DDBJ whole genome shotgun (WGS) entry which is preliminary data.</text>
</comment>
<keyword evidence="1" id="KW-0472">Membrane</keyword>
<organism evidence="2 3">
    <name type="scientific">Cardiobacterium valvarum F0432</name>
    <dbReference type="NCBI Taxonomy" id="797473"/>
    <lineage>
        <taxon>Bacteria</taxon>
        <taxon>Pseudomonadati</taxon>
        <taxon>Pseudomonadota</taxon>
        <taxon>Gammaproteobacteria</taxon>
        <taxon>Cardiobacteriales</taxon>
        <taxon>Cardiobacteriaceae</taxon>
        <taxon>Cardiobacterium</taxon>
    </lineage>
</organism>
<proteinExistence type="predicted"/>
<dbReference type="Pfam" id="PF11444">
    <property type="entry name" value="DUF2895"/>
    <property type="match status" value="1"/>
</dbReference>
<sequence length="207" mass="23761">MSVHKHTQESAQYIRFQNRVIAALFILLLLFAAAYWRFPKQIVTYLPPDVSKGFVQRVGEVPPATVYGFARTVWEELNYCATDCSEDYPKHLDDYAAYLTANCRAELKRHYEGNRGLYGYRSRMLLPTDNARFSEDRVRQTSNDSWQVALEYALLDQVNGREIRNTVMSYPLKVVRSGRPLAVNQLGLEVDCYYGDGPQVLSDNSKS</sequence>
<dbReference type="EMBL" id="AGCM01000104">
    <property type="protein sequence ID" value="EHM53335.1"/>
    <property type="molecule type" value="Genomic_DNA"/>
</dbReference>
<dbReference type="AlphaFoldDB" id="G9ZG95"/>
<keyword evidence="1" id="KW-1133">Transmembrane helix</keyword>
<reference evidence="2 3" key="1">
    <citation type="submission" date="2011-08" db="EMBL/GenBank/DDBJ databases">
        <authorList>
            <person name="Weinstock G."/>
            <person name="Sodergren E."/>
            <person name="Clifton S."/>
            <person name="Fulton L."/>
            <person name="Fulton B."/>
            <person name="Courtney L."/>
            <person name="Fronick C."/>
            <person name="Harrison M."/>
            <person name="Strong C."/>
            <person name="Farmer C."/>
            <person name="Delahaunty K."/>
            <person name="Markovic C."/>
            <person name="Hall O."/>
            <person name="Minx P."/>
            <person name="Tomlinson C."/>
            <person name="Mitreva M."/>
            <person name="Hou S."/>
            <person name="Chen J."/>
            <person name="Wollam A."/>
            <person name="Pepin K.H."/>
            <person name="Johnson M."/>
            <person name="Bhonagiri V."/>
            <person name="Zhang X."/>
            <person name="Suruliraj S."/>
            <person name="Warren W."/>
            <person name="Chinwalla A."/>
            <person name="Mardis E.R."/>
            <person name="Wilson R.K."/>
        </authorList>
    </citation>
    <scope>NUCLEOTIDE SEQUENCE [LARGE SCALE GENOMIC DNA]</scope>
    <source>
        <strain evidence="2 3">F0432</strain>
    </source>
</reference>
<dbReference type="InterPro" id="IPR021548">
    <property type="entry name" value="DUF2895"/>
</dbReference>
<accession>G9ZG95</accession>